<evidence type="ECO:0000256" key="1">
    <source>
        <dbReference type="ARBA" id="ARBA00022771"/>
    </source>
</evidence>
<feature type="region of interest" description="Disordered" evidence="4">
    <location>
        <begin position="178"/>
        <end position="201"/>
    </location>
</feature>
<keyword evidence="8" id="KW-1185">Reference proteome</keyword>
<evidence type="ECO:0000313" key="8">
    <source>
        <dbReference type="Proteomes" id="UP000663828"/>
    </source>
</evidence>
<gene>
    <name evidence="6" type="ORF">EDS130_LOCUS24760</name>
    <name evidence="7" type="ORF">XAT740_LOCUS44452</name>
</gene>
<feature type="compositionally biased region" description="Low complexity" evidence="4">
    <location>
        <begin position="182"/>
        <end position="197"/>
    </location>
</feature>
<evidence type="ECO:0000256" key="4">
    <source>
        <dbReference type="SAM" id="MobiDB-lite"/>
    </source>
</evidence>
<evidence type="ECO:0000256" key="2">
    <source>
        <dbReference type="ARBA" id="ARBA00022833"/>
    </source>
</evidence>
<protein>
    <recommendedName>
        <fullName evidence="5">RING-type domain-containing protein</fullName>
    </recommendedName>
</protein>
<dbReference type="Proteomes" id="UP000663852">
    <property type="component" value="Unassembled WGS sequence"/>
</dbReference>
<dbReference type="Gene3D" id="3.30.40.10">
    <property type="entry name" value="Zinc/RING finger domain, C3HC4 (zinc finger)"/>
    <property type="match status" value="1"/>
</dbReference>
<dbReference type="InterPro" id="IPR045899">
    <property type="entry name" value="ATL71-like"/>
</dbReference>
<dbReference type="Proteomes" id="UP000663828">
    <property type="component" value="Unassembled WGS sequence"/>
</dbReference>
<dbReference type="GO" id="GO:0008270">
    <property type="term" value="F:zinc ion binding"/>
    <property type="evidence" value="ECO:0007669"/>
    <property type="project" value="UniProtKB-KW"/>
</dbReference>
<keyword evidence="1 3" id="KW-0479">Metal-binding</keyword>
<feature type="domain" description="RING-type" evidence="5">
    <location>
        <begin position="228"/>
        <end position="270"/>
    </location>
</feature>
<feature type="region of interest" description="Disordered" evidence="4">
    <location>
        <begin position="1"/>
        <end position="21"/>
    </location>
</feature>
<sequence length="273" mass="31562">MPAIRHHYNRGPQNGPGDHAPHINFTHVGGHIHVELKKAIQSGEERILLLTPERFFEISHKSDEIRQAGRHMAEYQGRKSATQPPKNIGSFEFVLRSDFRNDVYEHMYQWEIPDSQLRVSVRNRRSDGKRPIDTQFVVEIRIFNDHGFPTDSGIMMAWHNFHGTFVRHRKERRDRIEEMRRNGTSNISTTTSSNGSRATTTASNVVDNKNLSSWIIDEKYVNQETYSCVICMDTYVKNDHVQGLPKCTHYFHQKCIQAWLIGSATCPVCRSEA</sequence>
<dbReference type="InterPro" id="IPR013083">
    <property type="entry name" value="Znf_RING/FYVE/PHD"/>
</dbReference>
<dbReference type="EMBL" id="CAJNOR010005640">
    <property type="protein sequence ID" value="CAF1570742.1"/>
    <property type="molecule type" value="Genomic_DNA"/>
</dbReference>
<dbReference type="PANTHER" id="PTHR46719">
    <property type="entry name" value="TRANSCRIPTION FACTOR C2H2 FAMILY-RELATED"/>
    <property type="match status" value="1"/>
</dbReference>
<dbReference type="InterPro" id="IPR001841">
    <property type="entry name" value="Znf_RING"/>
</dbReference>
<dbReference type="EMBL" id="CAJNOJ010000142">
    <property type="protein sequence ID" value="CAF1190221.1"/>
    <property type="molecule type" value="Genomic_DNA"/>
</dbReference>
<evidence type="ECO:0000313" key="6">
    <source>
        <dbReference type="EMBL" id="CAF1190221.1"/>
    </source>
</evidence>
<organism evidence="7 8">
    <name type="scientific">Adineta ricciae</name>
    <name type="common">Rotifer</name>
    <dbReference type="NCBI Taxonomy" id="249248"/>
    <lineage>
        <taxon>Eukaryota</taxon>
        <taxon>Metazoa</taxon>
        <taxon>Spiralia</taxon>
        <taxon>Gnathifera</taxon>
        <taxon>Rotifera</taxon>
        <taxon>Eurotatoria</taxon>
        <taxon>Bdelloidea</taxon>
        <taxon>Adinetida</taxon>
        <taxon>Adinetidae</taxon>
        <taxon>Adineta</taxon>
    </lineage>
</organism>
<accession>A0A815YHB4</accession>
<dbReference type="AlphaFoldDB" id="A0A815YHB4"/>
<dbReference type="PROSITE" id="PS50089">
    <property type="entry name" value="ZF_RING_2"/>
    <property type="match status" value="1"/>
</dbReference>
<evidence type="ECO:0000313" key="7">
    <source>
        <dbReference type="EMBL" id="CAF1570742.1"/>
    </source>
</evidence>
<dbReference type="OrthoDB" id="21204at2759"/>
<dbReference type="PANTHER" id="PTHR46719:SF7">
    <property type="entry name" value="RING-H2 FINGER PROTEIN ATL71-RELATED"/>
    <property type="match status" value="1"/>
</dbReference>
<evidence type="ECO:0000256" key="3">
    <source>
        <dbReference type="PROSITE-ProRule" id="PRU00175"/>
    </source>
</evidence>
<evidence type="ECO:0000259" key="5">
    <source>
        <dbReference type="PROSITE" id="PS50089"/>
    </source>
</evidence>
<keyword evidence="1 3" id="KW-0863">Zinc-finger</keyword>
<proteinExistence type="predicted"/>
<comment type="caution">
    <text evidence="7">The sequence shown here is derived from an EMBL/GenBank/DDBJ whole genome shotgun (WGS) entry which is preliminary data.</text>
</comment>
<dbReference type="SMART" id="SM00184">
    <property type="entry name" value="RING"/>
    <property type="match status" value="1"/>
</dbReference>
<dbReference type="Pfam" id="PF13639">
    <property type="entry name" value="zf-RING_2"/>
    <property type="match status" value="1"/>
</dbReference>
<reference evidence="7" key="1">
    <citation type="submission" date="2021-02" db="EMBL/GenBank/DDBJ databases">
        <authorList>
            <person name="Nowell W R."/>
        </authorList>
    </citation>
    <scope>NUCLEOTIDE SEQUENCE</scope>
</reference>
<dbReference type="SUPFAM" id="SSF57850">
    <property type="entry name" value="RING/U-box"/>
    <property type="match status" value="1"/>
</dbReference>
<keyword evidence="2" id="KW-0862">Zinc</keyword>
<name>A0A815YHB4_ADIRI</name>